<dbReference type="AlphaFoldDB" id="A0A0B7GY65"/>
<dbReference type="RefSeq" id="WP_044634849.1">
    <property type="nucleotide sequence ID" value="NZ_CDNC01000034.1"/>
</dbReference>
<evidence type="ECO:0000313" key="2">
    <source>
        <dbReference type="EMBL" id="CEM62532.1"/>
    </source>
</evidence>
<gene>
    <name evidence="3" type="ORF">FUT82_03590</name>
    <name evidence="2" type="ORF">TPHV1_40035</name>
</gene>
<accession>A0A0B7GY65</accession>
<evidence type="ECO:0000313" key="4">
    <source>
        <dbReference type="Proteomes" id="UP000042527"/>
    </source>
</evidence>
<reference evidence="3 5" key="3">
    <citation type="submission" date="2019-08" db="EMBL/GenBank/DDBJ databases">
        <authorList>
            <person name="Kuhnert P."/>
        </authorList>
    </citation>
    <scope>NUCLEOTIDE SEQUENCE [LARGE SCALE GENOMIC DNA]</scope>
    <source>
        <strain evidence="3 5">B36.5</strain>
    </source>
</reference>
<dbReference type="EMBL" id="CP042817">
    <property type="protein sequence ID" value="QEJ97157.1"/>
    <property type="molecule type" value="Genomic_DNA"/>
</dbReference>
<protein>
    <recommendedName>
        <fullName evidence="6">Lipoprotein</fullName>
    </recommendedName>
</protein>
<proteinExistence type="predicted"/>
<evidence type="ECO:0000313" key="5">
    <source>
        <dbReference type="Proteomes" id="UP000323594"/>
    </source>
</evidence>
<feature type="chain" id="PRO_5030004832" description="Lipoprotein" evidence="1">
    <location>
        <begin position="22"/>
        <end position="151"/>
    </location>
</feature>
<evidence type="ECO:0000256" key="1">
    <source>
        <dbReference type="SAM" id="SignalP"/>
    </source>
</evidence>
<dbReference type="EMBL" id="CDNC01000034">
    <property type="protein sequence ID" value="CEM62532.1"/>
    <property type="molecule type" value="Genomic_DNA"/>
</dbReference>
<name>A0A0B7GY65_TREPH</name>
<dbReference type="Proteomes" id="UP000323594">
    <property type="component" value="Chromosome"/>
</dbReference>
<reference evidence="2" key="2">
    <citation type="submission" date="2015-01" db="EMBL/GenBank/DDBJ databases">
        <authorList>
            <person name="Xiang T."/>
            <person name="Song Y."/>
            <person name="Huang L."/>
            <person name="Wang B."/>
            <person name="Wu P."/>
        </authorList>
    </citation>
    <scope>NUCLEOTIDE SEQUENCE [LARGE SCALE GENOMIC DNA]</scope>
    <source>
        <strain evidence="2">V1</strain>
    </source>
</reference>
<feature type="signal peptide" evidence="1">
    <location>
        <begin position="1"/>
        <end position="21"/>
    </location>
</feature>
<organism evidence="2 4">
    <name type="scientific">Treponema phagedenis</name>
    <dbReference type="NCBI Taxonomy" id="162"/>
    <lineage>
        <taxon>Bacteria</taxon>
        <taxon>Pseudomonadati</taxon>
        <taxon>Spirochaetota</taxon>
        <taxon>Spirochaetia</taxon>
        <taxon>Spirochaetales</taxon>
        <taxon>Treponemataceae</taxon>
        <taxon>Treponema</taxon>
    </lineage>
</organism>
<evidence type="ECO:0008006" key="6">
    <source>
        <dbReference type="Google" id="ProtNLM"/>
    </source>
</evidence>
<evidence type="ECO:0000313" key="3">
    <source>
        <dbReference type="EMBL" id="QEJ97157.1"/>
    </source>
</evidence>
<sequence length="151" mass="17002">MKHLKQISCLFLFGLVCISCASAPKLKGHTWKASIPLSTIVKASPAMTEQRQAIYEKLYIDCFFYFSDNIHFRKSFALSGESLAILSPEVQERIQYAIQAELPATSGLYKAKKEELTLSSENVLIIANISKDKQSFSFTDDGFLFVFRSTN</sequence>
<keyword evidence="4" id="KW-1185">Reference proteome</keyword>
<reference evidence="4" key="1">
    <citation type="submission" date="2015-01" db="EMBL/GenBank/DDBJ databases">
        <authorList>
            <person name="Manzoor Shahid"/>
            <person name="Zubair Saima"/>
        </authorList>
    </citation>
    <scope>NUCLEOTIDE SEQUENCE [LARGE SCALE GENOMIC DNA]</scope>
    <source>
        <strain evidence="4">V1</strain>
    </source>
</reference>
<keyword evidence="1" id="KW-0732">Signal</keyword>
<dbReference type="Proteomes" id="UP000042527">
    <property type="component" value="Unassembled WGS sequence"/>
</dbReference>